<feature type="domain" description="Yip1" evidence="6">
    <location>
        <begin position="7"/>
        <end position="178"/>
    </location>
</feature>
<evidence type="ECO:0000313" key="8">
    <source>
        <dbReference type="Proteomes" id="UP000029264"/>
    </source>
</evidence>
<feature type="transmembrane region" description="Helical" evidence="5">
    <location>
        <begin position="170"/>
        <end position="191"/>
    </location>
</feature>
<dbReference type="AlphaFoldDB" id="A0A094JFI3"/>
<dbReference type="GO" id="GO:0016020">
    <property type="term" value="C:membrane"/>
    <property type="evidence" value="ECO:0007669"/>
    <property type="project" value="UniProtKB-SubCell"/>
</dbReference>
<proteinExistence type="predicted"/>
<keyword evidence="3 5" id="KW-1133">Transmembrane helix</keyword>
<dbReference type="EMBL" id="JPEO01000003">
    <property type="protein sequence ID" value="KFZ37982.1"/>
    <property type="molecule type" value="Genomic_DNA"/>
</dbReference>
<dbReference type="Proteomes" id="UP000029264">
    <property type="component" value="Unassembled WGS sequence"/>
</dbReference>
<dbReference type="OrthoDB" id="9808452at2"/>
<comment type="subcellular location">
    <subcellularLocation>
        <location evidence="1">Membrane</location>
        <topology evidence="1">Multi-pass membrane protein</topology>
    </subcellularLocation>
</comment>
<evidence type="ECO:0000313" key="7">
    <source>
        <dbReference type="EMBL" id="KFZ37982.1"/>
    </source>
</evidence>
<evidence type="ECO:0000256" key="4">
    <source>
        <dbReference type="ARBA" id="ARBA00023136"/>
    </source>
</evidence>
<organism evidence="7 8">
    <name type="scientific">Shewanella mangrovi</name>
    <dbReference type="NCBI Taxonomy" id="1515746"/>
    <lineage>
        <taxon>Bacteria</taxon>
        <taxon>Pseudomonadati</taxon>
        <taxon>Pseudomonadota</taxon>
        <taxon>Gammaproteobacteria</taxon>
        <taxon>Alteromonadales</taxon>
        <taxon>Shewanellaceae</taxon>
        <taxon>Shewanella</taxon>
    </lineage>
</organism>
<gene>
    <name evidence="7" type="ORF">HR45_05575</name>
</gene>
<name>A0A094JFI3_9GAMM</name>
<sequence length="203" mass="22605">MSNHILGLILHPGKEWQQINSEHETVSHLYMHHILWLAAIPVVASFIGTTQFGWTFGGEESYKVSIENGIALGVAFYALMLGAVWIVGSLIHWLARKYPERPPRSECVVFAGYIATPMFLSGVVAIYPIFWVCLLALGAGVCYTAYLLYKGTPRFLGISHEKGFIISGMTLGWGILLLEVLLTVVVMLWSMGSEHSIMWSVFK</sequence>
<dbReference type="Pfam" id="PF04893">
    <property type="entry name" value="Yip1"/>
    <property type="match status" value="1"/>
</dbReference>
<feature type="transmembrane region" description="Helical" evidence="5">
    <location>
        <begin position="74"/>
        <end position="95"/>
    </location>
</feature>
<feature type="transmembrane region" description="Helical" evidence="5">
    <location>
        <begin position="129"/>
        <end position="149"/>
    </location>
</feature>
<protein>
    <submittedName>
        <fullName evidence="7">Membrane protein</fullName>
    </submittedName>
</protein>
<evidence type="ECO:0000256" key="2">
    <source>
        <dbReference type="ARBA" id="ARBA00022692"/>
    </source>
</evidence>
<keyword evidence="8" id="KW-1185">Reference proteome</keyword>
<accession>A0A094JFI3</accession>
<dbReference type="eggNOG" id="ENOG502Z7KS">
    <property type="taxonomic scope" value="Bacteria"/>
</dbReference>
<evidence type="ECO:0000256" key="5">
    <source>
        <dbReference type="SAM" id="Phobius"/>
    </source>
</evidence>
<dbReference type="RefSeq" id="WP_037440547.1">
    <property type="nucleotide sequence ID" value="NZ_JPEO01000003.1"/>
</dbReference>
<reference evidence="7 8" key="1">
    <citation type="submission" date="2014-06" db="EMBL/GenBank/DDBJ databases">
        <title>Shewanella sp. YQH10.</title>
        <authorList>
            <person name="Liu Y."/>
            <person name="Zeng R."/>
        </authorList>
    </citation>
    <scope>NUCLEOTIDE SEQUENCE [LARGE SCALE GENOMIC DNA]</scope>
    <source>
        <strain evidence="7 8">YQH10</strain>
    </source>
</reference>
<keyword evidence="4 5" id="KW-0472">Membrane</keyword>
<evidence type="ECO:0000259" key="6">
    <source>
        <dbReference type="Pfam" id="PF04893"/>
    </source>
</evidence>
<dbReference type="STRING" id="1515746.HR45_05575"/>
<dbReference type="InterPro" id="IPR006977">
    <property type="entry name" value="Yip1_dom"/>
</dbReference>
<keyword evidence="2 5" id="KW-0812">Transmembrane</keyword>
<feature type="transmembrane region" description="Helical" evidence="5">
    <location>
        <begin position="34"/>
        <end position="54"/>
    </location>
</feature>
<evidence type="ECO:0000256" key="1">
    <source>
        <dbReference type="ARBA" id="ARBA00004141"/>
    </source>
</evidence>
<comment type="caution">
    <text evidence="7">The sequence shown here is derived from an EMBL/GenBank/DDBJ whole genome shotgun (WGS) entry which is preliminary data.</text>
</comment>
<evidence type="ECO:0000256" key="3">
    <source>
        <dbReference type="ARBA" id="ARBA00022989"/>
    </source>
</evidence>